<evidence type="ECO:0000313" key="1">
    <source>
        <dbReference type="WBParaSite" id="SCUD_0001964901-mRNA-1"/>
    </source>
</evidence>
<proteinExistence type="predicted"/>
<protein>
    <submittedName>
        <fullName evidence="1">DUF5659 domain-containing protein</fullName>
    </submittedName>
</protein>
<reference evidence="1" key="1">
    <citation type="submission" date="2016-06" db="UniProtKB">
        <authorList>
            <consortium name="WormBaseParasite"/>
        </authorList>
    </citation>
    <scope>IDENTIFICATION</scope>
</reference>
<sequence length="50" mass="5845">MLKTNLTLAARELYPLLNQLGFFESSCKEKSVVRYGFRPKEFESLLLFSE</sequence>
<organism evidence="1">
    <name type="scientific">Schistosoma curassoni</name>
    <dbReference type="NCBI Taxonomy" id="6186"/>
    <lineage>
        <taxon>Eukaryota</taxon>
        <taxon>Metazoa</taxon>
        <taxon>Spiralia</taxon>
        <taxon>Lophotrochozoa</taxon>
        <taxon>Platyhelminthes</taxon>
        <taxon>Trematoda</taxon>
        <taxon>Digenea</taxon>
        <taxon>Strigeidida</taxon>
        <taxon>Schistosomatoidea</taxon>
        <taxon>Schistosomatidae</taxon>
        <taxon>Schistosoma</taxon>
    </lineage>
</organism>
<name>A0A183KX52_9TREM</name>
<dbReference type="AlphaFoldDB" id="A0A183KX52"/>
<accession>A0A183KX52</accession>
<dbReference type="WBParaSite" id="SCUD_0001964901-mRNA-1">
    <property type="protein sequence ID" value="SCUD_0001964901-mRNA-1"/>
    <property type="gene ID" value="SCUD_0001964901"/>
</dbReference>